<dbReference type="SUPFAM" id="SSF141868">
    <property type="entry name" value="EAL domain-like"/>
    <property type="match status" value="1"/>
</dbReference>
<dbReference type="InterPro" id="IPR029787">
    <property type="entry name" value="Nucleotide_cyclase"/>
</dbReference>
<dbReference type="Pfam" id="PF00563">
    <property type="entry name" value="EAL"/>
    <property type="match status" value="1"/>
</dbReference>
<dbReference type="SUPFAM" id="SSF55073">
    <property type="entry name" value="Nucleotide cyclase"/>
    <property type="match status" value="1"/>
</dbReference>
<dbReference type="Gene3D" id="6.10.340.10">
    <property type="match status" value="1"/>
</dbReference>
<dbReference type="InterPro" id="IPR000160">
    <property type="entry name" value="GGDEF_dom"/>
</dbReference>
<protein>
    <submittedName>
        <fullName evidence="5">EAL domain-containing protein</fullName>
    </submittedName>
</protein>
<evidence type="ECO:0000256" key="1">
    <source>
        <dbReference type="SAM" id="Phobius"/>
    </source>
</evidence>
<dbReference type="EMBL" id="JAXAFO010000036">
    <property type="protein sequence ID" value="MDX6850998.1"/>
    <property type="molecule type" value="Genomic_DNA"/>
</dbReference>
<dbReference type="InterPro" id="IPR035919">
    <property type="entry name" value="EAL_sf"/>
</dbReference>
<comment type="caution">
    <text evidence="5">The sequence shown here is derived from an EMBL/GenBank/DDBJ whole genome shotgun (WGS) entry which is preliminary data.</text>
</comment>
<dbReference type="PANTHER" id="PTHR44757:SF2">
    <property type="entry name" value="BIOFILM ARCHITECTURE MAINTENANCE PROTEIN MBAA"/>
    <property type="match status" value="1"/>
</dbReference>
<dbReference type="SMART" id="SM00267">
    <property type="entry name" value="GGDEF"/>
    <property type="match status" value="1"/>
</dbReference>
<dbReference type="RefSeq" id="WP_302724250.1">
    <property type="nucleotide sequence ID" value="NZ_JAULRU010000783.1"/>
</dbReference>
<dbReference type="Proteomes" id="UP001273505">
    <property type="component" value="Unassembled WGS sequence"/>
</dbReference>
<dbReference type="InterPro" id="IPR043128">
    <property type="entry name" value="Rev_trsase/Diguanyl_cyclase"/>
</dbReference>
<proteinExistence type="predicted"/>
<evidence type="ECO:0000259" key="2">
    <source>
        <dbReference type="PROSITE" id="PS50883"/>
    </source>
</evidence>
<dbReference type="InterPro" id="IPR029150">
    <property type="entry name" value="dCache_3"/>
</dbReference>
<dbReference type="InterPro" id="IPR052155">
    <property type="entry name" value="Biofilm_reg_signaling"/>
</dbReference>
<dbReference type="SUPFAM" id="SSF158472">
    <property type="entry name" value="HAMP domain-like"/>
    <property type="match status" value="1"/>
</dbReference>
<dbReference type="PANTHER" id="PTHR44757">
    <property type="entry name" value="DIGUANYLATE CYCLASE DGCP"/>
    <property type="match status" value="1"/>
</dbReference>
<dbReference type="PROSITE" id="PS50883">
    <property type="entry name" value="EAL"/>
    <property type="match status" value="1"/>
</dbReference>
<name>A0ABU4S519_9GAMM</name>
<reference evidence="5 6" key="1">
    <citation type="submission" date="2023-11" db="EMBL/GenBank/DDBJ databases">
        <title>Gilvimarinus fulvus sp. nov., isolated from the surface of Kelp.</title>
        <authorList>
            <person name="Sun Y.Y."/>
            <person name="Gong Y."/>
            <person name="Du Z.J."/>
        </authorList>
    </citation>
    <scope>NUCLEOTIDE SEQUENCE [LARGE SCALE GENOMIC DNA]</scope>
    <source>
        <strain evidence="5 6">SDUM040013</strain>
    </source>
</reference>
<dbReference type="InterPro" id="IPR001633">
    <property type="entry name" value="EAL_dom"/>
</dbReference>
<evidence type="ECO:0000259" key="4">
    <source>
        <dbReference type="PROSITE" id="PS50887"/>
    </source>
</evidence>
<organism evidence="5 6">
    <name type="scientific">Gilvimarinus gilvus</name>
    <dbReference type="NCBI Taxonomy" id="3058038"/>
    <lineage>
        <taxon>Bacteria</taxon>
        <taxon>Pseudomonadati</taxon>
        <taxon>Pseudomonadota</taxon>
        <taxon>Gammaproteobacteria</taxon>
        <taxon>Cellvibrionales</taxon>
        <taxon>Cellvibrionaceae</taxon>
        <taxon>Gilvimarinus</taxon>
    </lineage>
</organism>
<dbReference type="CDD" id="cd06225">
    <property type="entry name" value="HAMP"/>
    <property type="match status" value="1"/>
</dbReference>
<dbReference type="CDD" id="cd01949">
    <property type="entry name" value="GGDEF"/>
    <property type="match status" value="1"/>
</dbReference>
<keyword evidence="1" id="KW-0472">Membrane</keyword>
<feature type="domain" description="EAL" evidence="2">
    <location>
        <begin position="518"/>
        <end position="771"/>
    </location>
</feature>
<accession>A0ABU4S519</accession>
<dbReference type="SMART" id="SM00052">
    <property type="entry name" value="EAL"/>
    <property type="match status" value="1"/>
</dbReference>
<dbReference type="Gene3D" id="3.30.70.270">
    <property type="match status" value="1"/>
</dbReference>
<evidence type="ECO:0000313" key="6">
    <source>
        <dbReference type="Proteomes" id="UP001273505"/>
    </source>
</evidence>
<sequence>MINSYRAKLLLVLLGLVVLLQASSYVATRIVIRDAVLQDAYRKLEQGSQLFSQLMQTRAQQLSQSVSVLTDDFGFKEAVATADRATIRSALINHSARVQADIALVLDNDKGLVASSVKISEDQLAVLEKIDEAASAGSVRYFPIIINNTLYQFVLSPIRAPLQIGTAGIGFEIDQALSAHLKTMTGLEVSFIATPNNEVQYLSGTLLTDEKQRLLQAEEREHWLNTDVWRSGDMLSSSVSVAKVPDQVTAVLQVPLATALKPFAVLDTQLLSLALSFFIGATLIALVFARSVTKPVQLLAKVARKIAGGQYDSPVQVSGRDEFSELANAFNSMQTAISEREQEIRYQAEHDSLTTLANRSQVFPCLSKALELCQEDHKMLVVMIVDIYKFTQINDTLSPEMGDEVLREVGAKLQALVSVQGTAIRLGSDEFLLINPVASMQHATAFAEQIEAQFEHSLELASTDIKVELNIGFTVYPDQGGSPELLLRRANLALNKARQSHLFIVQYEAGWDEDHLRRLQLFADFKEALINEEICLHYQPKVGASDGSKIGAEALIRWMHPTFGFVNPEEFIAVIESAGQISLLTRWVIRAASMQAKQLWSQGHQLRMSVNLSALDLLEDDLPDFIRKILQELELPPEALCLEITESAIMQETERSLANLNRLHNLGLMLSIDDYGTGYSSLSQMKQLPVGELKIDKSFVMDLDSNEEDRQIVKSTIELGHTLGLKVTAEGVETELTRDWLIANGCDTLQGYFYSKPVPARDFHHWLEQYLQRSES</sequence>
<dbReference type="Pfam" id="PF00990">
    <property type="entry name" value="GGDEF"/>
    <property type="match status" value="1"/>
</dbReference>
<evidence type="ECO:0000259" key="3">
    <source>
        <dbReference type="PROSITE" id="PS50885"/>
    </source>
</evidence>
<feature type="transmembrane region" description="Helical" evidence="1">
    <location>
        <begin position="270"/>
        <end position="289"/>
    </location>
</feature>
<dbReference type="PROSITE" id="PS50887">
    <property type="entry name" value="GGDEF"/>
    <property type="match status" value="1"/>
</dbReference>
<dbReference type="NCBIfam" id="TIGR00254">
    <property type="entry name" value="GGDEF"/>
    <property type="match status" value="1"/>
</dbReference>
<gene>
    <name evidence="5" type="ORF">SCD92_16600</name>
</gene>
<dbReference type="Pfam" id="PF00672">
    <property type="entry name" value="HAMP"/>
    <property type="match status" value="1"/>
</dbReference>
<feature type="domain" description="HAMP" evidence="3">
    <location>
        <begin position="290"/>
        <end position="342"/>
    </location>
</feature>
<evidence type="ECO:0000313" key="5">
    <source>
        <dbReference type="EMBL" id="MDX6850998.1"/>
    </source>
</evidence>
<dbReference type="InterPro" id="IPR003660">
    <property type="entry name" value="HAMP_dom"/>
</dbReference>
<dbReference type="SMART" id="SM00304">
    <property type="entry name" value="HAMP"/>
    <property type="match status" value="1"/>
</dbReference>
<dbReference type="Pfam" id="PF14827">
    <property type="entry name" value="dCache_3"/>
    <property type="match status" value="1"/>
</dbReference>
<dbReference type="Gene3D" id="3.20.20.450">
    <property type="entry name" value="EAL domain"/>
    <property type="match status" value="1"/>
</dbReference>
<dbReference type="PROSITE" id="PS50885">
    <property type="entry name" value="HAMP"/>
    <property type="match status" value="1"/>
</dbReference>
<keyword evidence="6" id="KW-1185">Reference proteome</keyword>
<keyword evidence="1" id="KW-1133">Transmembrane helix</keyword>
<feature type="domain" description="GGDEF" evidence="4">
    <location>
        <begin position="378"/>
        <end position="507"/>
    </location>
</feature>
<keyword evidence="1" id="KW-0812">Transmembrane</keyword>
<dbReference type="CDD" id="cd01948">
    <property type="entry name" value="EAL"/>
    <property type="match status" value="1"/>
</dbReference>